<comment type="similarity">
    <text evidence="1">Belongs to the 'GDSL' lipolytic enzyme family.</text>
</comment>
<dbReference type="InterPro" id="IPR036514">
    <property type="entry name" value="SGNH_hydro_sf"/>
</dbReference>
<evidence type="ECO:0000313" key="6">
    <source>
        <dbReference type="Proteomes" id="UP000554482"/>
    </source>
</evidence>
<dbReference type="Proteomes" id="UP000554482">
    <property type="component" value="Unassembled WGS sequence"/>
</dbReference>
<dbReference type="OrthoDB" id="671439at2759"/>
<dbReference type="Pfam" id="PF13472">
    <property type="entry name" value="Lipase_GDSL_2"/>
    <property type="match status" value="1"/>
</dbReference>
<dbReference type="GO" id="GO:0016787">
    <property type="term" value="F:hydrolase activity"/>
    <property type="evidence" value="ECO:0007669"/>
    <property type="project" value="UniProtKB-KW"/>
</dbReference>
<dbReference type="AlphaFoldDB" id="A0A7J6WLZ4"/>
<proteinExistence type="inferred from homology"/>
<dbReference type="SUPFAM" id="SSF52266">
    <property type="entry name" value="SGNH hydrolase"/>
    <property type="match status" value="1"/>
</dbReference>
<evidence type="ECO:0000256" key="2">
    <source>
        <dbReference type="ARBA" id="ARBA00022801"/>
    </source>
</evidence>
<evidence type="ECO:0000259" key="4">
    <source>
        <dbReference type="Pfam" id="PF13472"/>
    </source>
</evidence>
<reference evidence="5 6" key="1">
    <citation type="submission" date="2020-06" db="EMBL/GenBank/DDBJ databases">
        <title>Transcriptomic and genomic resources for Thalictrum thalictroides and T. hernandezii: Facilitating candidate gene discovery in an emerging model plant lineage.</title>
        <authorList>
            <person name="Arias T."/>
            <person name="Riano-Pachon D.M."/>
            <person name="Di Stilio V.S."/>
        </authorList>
    </citation>
    <scope>NUCLEOTIDE SEQUENCE [LARGE SCALE GENOMIC DNA]</scope>
    <source>
        <strain evidence="6">cv. WT478/WT964</strain>
        <tissue evidence="5">Leaves</tissue>
    </source>
</reference>
<dbReference type="PANTHER" id="PTHR14209:SF9">
    <property type="entry name" value="GDSL ESTERASE_LIPASE CPRD49"/>
    <property type="match status" value="1"/>
</dbReference>
<dbReference type="InterPro" id="IPR045136">
    <property type="entry name" value="Iah1-like"/>
</dbReference>
<dbReference type="CDD" id="cd01838">
    <property type="entry name" value="Isoamyl_acetate_hydrolase_like"/>
    <property type="match status" value="1"/>
</dbReference>
<feature type="region of interest" description="Disordered" evidence="3">
    <location>
        <begin position="221"/>
        <end position="240"/>
    </location>
</feature>
<accession>A0A7J6WLZ4</accession>
<dbReference type="FunFam" id="3.40.50.1110:FF:000002">
    <property type="entry name" value="isoamyl acetate-hydrolyzing esterase 1 homolog"/>
    <property type="match status" value="1"/>
</dbReference>
<evidence type="ECO:0000313" key="5">
    <source>
        <dbReference type="EMBL" id="KAF5198386.1"/>
    </source>
</evidence>
<keyword evidence="2" id="KW-0378">Hydrolase</keyword>
<dbReference type="EMBL" id="JABWDY010013296">
    <property type="protein sequence ID" value="KAF5198386.1"/>
    <property type="molecule type" value="Genomic_DNA"/>
</dbReference>
<sequence>MVGLQRPQFVLFGSSIVQLSFGNGGWGAHLATLYSRKADIVLRGYMGWNSRQGLNIVHQVFHKDAVVKPDLAIVYFGGNDSVEPHPLGLSSHVPLVEYIENMRKIVLHIKSLSENMRIIFLTCPPINEERYRMVYGTENVRTNEACQRYSDAGLELCREIGVKAVDLCSAFKARDDWENLCFIFDGVHFSAEGSFILAVEILKVLRDAEWEPSLHWGSMPTEFPDSVPDGQEALSKGLKP</sequence>
<evidence type="ECO:0000256" key="3">
    <source>
        <dbReference type="SAM" id="MobiDB-lite"/>
    </source>
</evidence>
<organism evidence="5 6">
    <name type="scientific">Thalictrum thalictroides</name>
    <name type="common">Rue-anemone</name>
    <name type="synonym">Anemone thalictroides</name>
    <dbReference type="NCBI Taxonomy" id="46969"/>
    <lineage>
        <taxon>Eukaryota</taxon>
        <taxon>Viridiplantae</taxon>
        <taxon>Streptophyta</taxon>
        <taxon>Embryophyta</taxon>
        <taxon>Tracheophyta</taxon>
        <taxon>Spermatophyta</taxon>
        <taxon>Magnoliopsida</taxon>
        <taxon>Ranunculales</taxon>
        <taxon>Ranunculaceae</taxon>
        <taxon>Thalictroideae</taxon>
        <taxon>Thalictrum</taxon>
    </lineage>
</organism>
<dbReference type="InterPro" id="IPR013830">
    <property type="entry name" value="SGNH_hydro"/>
</dbReference>
<dbReference type="Gene3D" id="3.40.50.1110">
    <property type="entry name" value="SGNH hydrolase"/>
    <property type="match status" value="1"/>
</dbReference>
<gene>
    <name evidence="5" type="ORF">FRX31_012027</name>
</gene>
<comment type="caution">
    <text evidence="5">The sequence shown here is derived from an EMBL/GenBank/DDBJ whole genome shotgun (WGS) entry which is preliminary data.</text>
</comment>
<protein>
    <submittedName>
        <fullName evidence="5">GDSL esterase/lipase CPRD49</fullName>
    </submittedName>
</protein>
<feature type="domain" description="SGNH hydrolase-type esterase" evidence="4">
    <location>
        <begin position="11"/>
        <end position="193"/>
    </location>
</feature>
<keyword evidence="6" id="KW-1185">Reference proteome</keyword>
<evidence type="ECO:0000256" key="1">
    <source>
        <dbReference type="ARBA" id="ARBA00008668"/>
    </source>
</evidence>
<name>A0A7J6WLZ4_THATH</name>
<dbReference type="PANTHER" id="PTHR14209">
    <property type="entry name" value="ISOAMYL ACETATE-HYDROLYZING ESTERASE 1"/>
    <property type="match status" value="1"/>
</dbReference>